<evidence type="ECO:0000256" key="1">
    <source>
        <dbReference type="SAM" id="MobiDB-lite"/>
    </source>
</evidence>
<accession>A0A6G1EFA6</accession>
<evidence type="ECO:0000313" key="3">
    <source>
        <dbReference type="Proteomes" id="UP000479710"/>
    </source>
</evidence>
<dbReference type="AlphaFoldDB" id="A0A6G1EFA6"/>
<protein>
    <submittedName>
        <fullName evidence="2">Uncharacterized protein</fullName>
    </submittedName>
</protein>
<comment type="caution">
    <text evidence="2">The sequence shown here is derived from an EMBL/GenBank/DDBJ whole genome shotgun (WGS) entry which is preliminary data.</text>
</comment>
<feature type="compositionally biased region" description="Polar residues" evidence="1">
    <location>
        <begin position="43"/>
        <end position="62"/>
    </location>
</feature>
<evidence type="ECO:0000313" key="2">
    <source>
        <dbReference type="EMBL" id="KAF0923104.1"/>
    </source>
</evidence>
<name>A0A6G1EFA6_9ORYZ</name>
<gene>
    <name evidence="2" type="ORF">E2562_003328</name>
</gene>
<feature type="compositionally biased region" description="Basic and acidic residues" evidence="1">
    <location>
        <begin position="128"/>
        <end position="142"/>
    </location>
</feature>
<sequence>MAGAALLRSVATRTMALAPPRLPSALEHHGRLPASSGGPWLSRFSTSTGSTPPSVNLRGPQTHNKELPSWYRPLVAFNKGLDMAILLMFAGFAYVHFCVNPALDRMEANLDAQLQASVTMREEIKKSHERTRAILHSDKESQIEATDVSEV</sequence>
<dbReference type="Proteomes" id="UP000479710">
    <property type="component" value="Unassembled WGS sequence"/>
</dbReference>
<feature type="region of interest" description="Disordered" evidence="1">
    <location>
        <begin position="27"/>
        <end position="63"/>
    </location>
</feature>
<dbReference type="OrthoDB" id="692179at2759"/>
<keyword evidence="3" id="KW-1185">Reference proteome</keyword>
<organism evidence="2 3">
    <name type="scientific">Oryza meyeriana var. granulata</name>
    <dbReference type="NCBI Taxonomy" id="110450"/>
    <lineage>
        <taxon>Eukaryota</taxon>
        <taxon>Viridiplantae</taxon>
        <taxon>Streptophyta</taxon>
        <taxon>Embryophyta</taxon>
        <taxon>Tracheophyta</taxon>
        <taxon>Spermatophyta</taxon>
        <taxon>Magnoliopsida</taxon>
        <taxon>Liliopsida</taxon>
        <taxon>Poales</taxon>
        <taxon>Poaceae</taxon>
        <taxon>BOP clade</taxon>
        <taxon>Oryzoideae</taxon>
        <taxon>Oryzeae</taxon>
        <taxon>Oryzinae</taxon>
        <taxon>Oryza</taxon>
        <taxon>Oryza meyeriana</taxon>
    </lineage>
</organism>
<feature type="region of interest" description="Disordered" evidence="1">
    <location>
        <begin position="128"/>
        <end position="151"/>
    </location>
</feature>
<reference evidence="2 3" key="1">
    <citation type="submission" date="2019-11" db="EMBL/GenBank/DDBJ databases">
        <title>Whole genome sequence of Oryza granulata.</title>
        <authorList>
            <person name="Li W."/>
        </authorList>
    </citation>
    <scope>NUCLEOTIDE SEQUENCE [LARGE SCALE GENOMIC DNA]</scope>
    <source>
        <strain evidence="3">cv. Menghai</strain>
        <tissue evidence="2">Leaf</tissue>
    </source>
</reference>
<dbReference type="EMBL" id="SPHZ02000003">
    <property type="protein sequence ID" value="KAF0923104.1"/>
    <property type="molecule type" value="Genomic_DNA"/>
</dbReference>
<dbReference type="EMBL" id="SPHZ02000003">
    <property type="protein sequence ID" value="KAF0923105.1"/>
    <property type="molecule type" value="Genomic_DNA"/>
</dbReference>
<proteinExistence type="predicted"/>